<accession>A0A2P7NQX3</accession>
<organism evidence="3 4">
    <name type="scientific">Nitrosomonas supralitoralis</name>
    <dbReference type="NCBI Taxonomy" id="2116706"/>
    <lineage>
        <taxon>Bacteria</taxon>
        <taxon>Pseudomonadati</taxon>
        <taxon>Pseudomonadota</taxon>
        <taxon>Betaproteobacteria</taxon>
        <taxon>Nitrosomonadales</taxon>
        <taxon>Nitrosomonadaceae</taxon>
        <taxon>Nitrosomonas</taxon>
    </lineage>
</organism>
<keyword evidence="4" id="KW-1185">Reference proteome</keyword>
<dbReference type="OrthoDB" id="9931068at2"/>
<dbReference type="RefSeq" id="WP_106708379.1">
    <property type="nucleotide sequence ID" value="NZ_PXXU01000124.1"/>
</dbReference>
<dbReference type="EMBL" id="PXXU01000124">
    <property type="protein sequence ID" value="PSJ15848.1"/>
    <property type="molecule type" value="Genomic_DNA"/>
</dbReference>
<reference evidence="3 4" key="1">
    <citation type="submission" date="2018-03" db="EMBL/GenBank/DDBJ databases">
        <title>Draft genome of Nitrosomonas supralitoralis APG5.</title>
        <authorList>
            <person name="Urakawa H."/>
            <person name="Lopez J.V."/>
        </authorList>
    </citation>
    <scope>NUCLEOTIDE SEQUENCE [LARGE SCALE GENOMIC DNA]</scope>
    <source>
        <strain evidence="3 4">APG5</strain>
    </source>
</reference>
<comment type="caution">
    <text evidence="3">The sequence shown here is derived from an EMBL/GenBank/DDBJ whole genome shotgun (WGS) entry which is preliminary data.</text>
</comment>
<evidence type="ECO:0000256" key="2">
    <source>
        <dbReference type="SAM" id="SignalP"/>
    </source>
</evidence>
<dbReference type="Proteomes" id="UP000241912">
    <property type="component" value="Unassembled WGS sequence"/>
</dbReference>
<keyword evidence="2" id="KW-0732">Signal</keyword>
<evidence type="ECO:0000313" key="3">
    <source>
        <dbReference type="EMBL" id="PSJ15848.1"/>
    </source>
</evidence>
<name>A0A2P7NQX3_9PROT</name>
<protein>
    <submittedName>
        <fullName evidence="3">Uncharacterized protein</fullName>
    </submittedName>
</protein>
<feature type="region of interest" description="Disordered" evidence="1">
    <location>
        <begin position="32"/>
        <end position="88"/>
    </location>
</feature>
<feature type="compositionally biased region" description="Polar residues" evidence="1">
    <location>
        <begin position="76"/>
        <end position="88"/>
    </location>
</feature>
<evidence type="ECO:0000313" key="4">
    <source>
        <dbReference type="Proteomes" id="UP000241912"/>
    </source>
</evidence>
<feature type="signal peptide" evidence="2">
    <location>
        <begin position="1"/>
        <end position="22"/>
    </location>
</feature>
<sequence>MKKVFVTLLLATLIFPSAAVLADYGDDLKKRDKKELQGNHKNIPLQPSGTSPAPTFDPSGTPENLKTPLGIGAKNKSGNNHQNSGQIK</sequence>
<feature type="chain" id="PRO_5015145149" evidence="2">
    <location>
        <begin position="23"/>
        <end position="88"/>
    </location>
</feature>
<proteinExistence type="predicted"/>
<gene>
    <name evidence="3" type="ORF">C7H79_16770</name>
</gene>
<dbReference type="AlphaFoldDB" id="A0A2P7NQX3"/>
<evidence type="ECO:0000256" key="1">
    <source>
        <dbReference type="SAM" id="MobiDB-lite"/>
    </source>
</evidence>